<dbReference type="Gene3D" id="3.40.50.1000">
    <property type="entry name" value="HAD superfamily/HAD-like"/>
    <property type="match status" value="1"/>
</dbReference>
<dbReference type="InterPro" id="IPR023214">
    <property type="entry name" value="HAD_sf"/>
</dbReference>
<evidence type="ECO:0000256" key="4">
    <source>
        <dbReference type="ARBA" id="ARBA00022842"/>
    </source>
</evidence>
<proteinExistence type="predicted"/>
<dbReference type="EMBL" id="CP147251">
    <property type="protein sequence ID" value="WYJ75693.1"/>
    <property type="molecule type" value="Genomic_DNA"/>
</dbReference>
<dbReference type="RefSeq" id="WP_207941508.1">
    <property type="nucleotide sequence ID" value="NZ_CP147251.1"/>
</dbReference>
<dbReference type="NCBIfam" id="TIGR01662">
    <property type="entry name" value="HAD-SF-IIIA"/>
    <property type="match status" value="1"/>
</dbReference>
<dbReference type="PANTHER" id="PTHR46470:SF2">
    <property type="entry name" value="GLYCERALDEHYDE 3-PHOSPHATE PHOSPHATASE"/>
    <property type="match status" value="1"/>
</dbReference>
<keyword evidence="2" id="KW-0479">Metal-binding</keyword>
<dbReference type="SUPFAM" id="SSF56784">
    <property type="entry name" value="HAD-like"/>
    <property type="match status" value="1"/>
</dbReference>
<gene>
    <name evidence="5" type="ORF">DOK78_000269</name>
</gene>
<dbReference type="SFLD" id="SFLDG01129">
    <property type="entry name" value="C1.5:_HAD__Beta-PGM__Phosphata"/>
    <property type="match status" value="1"/>
</dbReference>
<dbReference type="PRINTS" id="PR00413">
    <property type="entry name" value="HADHALOGNASE"/>
</dbReference>
<keyword evidence="4" id="KW-0460">Magnesium</keyword>
<evidence type="ECO:0000256" key="1">
    <source>
        <dbReference type="ARBA" id="ARBA00001946"/>
    </source>
</evidence>
<reference evidence="5 6" key="1">
    <citation type="submission" date="2021-03" db="EMBL/GenBank/DDBJ databases">
        <authorList>
            <person name="Gilmore M.S."/>
            <person name="Schwartzman J."/>
            <person name="Van Tyne D."/>
            <person name="Martin M."/>
            <person name="Earl A.M."/>
            <person name="Manson A.L."/>
            <person name="Straub T."/>
            <person name="Salamzade R."/>
            <person name="Saavedra J."/>
            <person name="Lebreton F."/>
            <person name="Prichula J."/>
            <person name="Schaufler K."/>
            <person name="Gaca A."/>
            <person name="Sgardioli B."/>
            <person name="Wagenaar J."/>
            <person name="Strong T."/>
        </authorList>
    </citation>
    <scope>NUCLEOTIDE SEQUENCE [LARGE SCALE GENOMIC DNA]</scope>
    <source>
        <strain evidence="5 6">DIV2402</strain>
    </source>
</reference>
<dbReference type="Proteomes" id="UP000664701">
    <property type="component" value="Chromosome"/>
</dbReference>
<organism evidence="5 6">
    <name type="scientific">Candidatus Enterococcus lowellii</name>
    <dbReference type="NCBI Taxonomy" id="2230877"/>
    <lineage>
        <taxon>Bacteria</taxon>
        <taxon>Bacillati</taxon>
        <taxon>Bacillota</taxon>
        <taxon>Bacilli</taxon>
        <taxon>Lactobacillales</taxon>
        <taxon>Enterococcaceae</taxon>
        <taxon>Enterococcus</taxon>
    </lineage>
</organism>
<dbReference type="InterPro" id="IPR006549">
    <property type="entry name" value="HAD-SF_hydro_IIIA"/>
</dbReference>
<keyword evidence="6" id="KW-1185">Reference proteome</keyword>
<name>A0ABZ2SJL5_9ENTE</name>
<comment type="cofactor">
    <cofactor evidence="1">
        <name>Mg(2+)</name>
        <dbReference type="ChEBI" id="CHEBI:18420"/>
    </cofactor>
</comment>
<accession>A0ABZ2SJL5</accession>
<sequence length="234" mass="27455">MQALFFDVDDTLYDQFVPFKRAIEEQLDFREAELEELYLEFRKVSDAYFHLSESGEISMEDMRVLRIQRACQQFKHELSREKALAFQTDYVRFQGEIELREEMKEALQFCQQENILIGVITNGPTAHQWRKVHQLALTEWISEEHIFISAQVGIAKPDVRLFRHVEQKLGIEPKQAIYVGDSYTNDIVGAKDAGWQAIWLNYRNHLATEAISRQDYLLEGNQPVTPLLKKLFLN</sequence>
<dbReference type="InterPro" id="IPR051400">
    <property type="entry name" value="HAD-like_hydrolase"/>
</dbReference>
<protein>
    <recommendedName>
        <fullName evidence="7">HAD family hydrolase</fullName>
    </recommendedName>
</protein>
<dbReference type="NCBIfam" id="TIGR01549">
    <property type="entry name" value="HAD-SF-IA-v1"/>
    <property type="match status" value="1"/>
</dbReference>
<evidence type="ECO:0000256" key="3">
    <source>
        <dbReference type="ARBA" id="ARBA00022801"/>
    </source>
</evidence>
<dbReference type="NCBIfam" id="TIGR01509">
    <property type="entry name" value="HAD-SF-IA-v3"/>
    <property type="match status" value="1"/>
</dbReference>
<reference evidence="5 6" key="2">
    <citation type="submission" date="2024-03" db="EMBL/GenBank/DDBJ databases">
        <title>The Genome Sequence of Enterococcus sp. DIV2402.</title>
        <authorList>
            <consortium name="The Broad Institute Genomics Platform"/>
            <consortium name="The Broad Institute Microbial Omics Core"/>
            <consortium name="The Broad Institute Genomic Center for Infectious Diseases"/>
            <person name="Earl A."/>
            <person name="Manson A."/>
            <person name="Gilmore M."/>
            <person name="Schwartman J."/>
            <person name="Shea T."/>
            <person name="Abouelleil A."/>
            <person name="Cao P."/>
            <person name="Chapman S."/>
            <person name="Cusick C."/>
            <person name="Young S."/>
            <person name="Neafsey D."/>
            <person name="Nusbaum C."/>
            <person name="Birren B."/>
        </authorList>
    </citation>
    <scope>NUCLEOTIDE SEQUENCE [LARGE SCALE GENOMIC DNA]</scope>
    <source>
        <strain evidence="5 6">DIV2402</strain>
    </source>
</reference>
<evidence type="ECO:0008006" key="7">
    <source>
        <dbReference type="Google" id="ProtNLM"/>
    </source>
</evidence>
<dbReference type="InterPro" id="IPR036412">
    <property type="entry name" value="HAD-like_sf"/>
</dbReference>
<dbReference type="Pfam" id="PF00702">
    <property type="entry name" value="Hydrolase"/>
    <property type="match status" value="1"/>
</dbReference>
<dbReference type="PANTHER" id="PTHR46470">
    <property type="entry name" value="N-ACYLNEURAMINATE-9-PHOSPHATASE"/>
    <property type="match status" value="1"/>
</dbReference>
<dbReference type="InterPro" id="IPR006439">
    <property type="entry name" value="HAD-SF_hydro_IA"/>
</dbReference>
<evidence type="ECO:0000313" key="6">
    <source>
        <dbReference type="Proteomes" id="UP000664701"/>
    </source>
</evidence>
<evidence type="ECO:0000313" key="5">
    <source>
        <dbReference type="EMBL" id="WYJ75693.1"/>
    </source>
</evidence>
<dbReference type="SFLD" id="SFLDS00003">
    <property type="entry name" value="Haloacid_Dehalogenase"/>
    <property type="match status" value="1"/>
</dbReference>
<dbReference type="Gene3D" id="1.20.120.710">
    <property type="entry name" value="Haloacid dehalogenase hydrolase-like domain"/>
    <property type="match status" value="1"/>
</dbReference>
<keyword evidence="3" id="KW-0378">Hydrolase</keyword>
<evidence type="ECO:0000256" key="2">
    <source>
        <dbReference type="ARBA" id="ARBA00022723"/>
    </source>
</evidence>